<evidence type="ECO:0008006" key="3">
    <source>
        <dbReference type="Google" id="ProtNLM"/>
    </source>
</evidence>
<name>A0ABR6WDS8_9BACT</name>
<dbReference type="Proteomes" id="UP000700732">
    <property type="component" value="Unassembled WGS sequence"/>
</dbReference>
<evidence type="ECO:0000313" key="2">
    <source>
        <dbReference type="Proteomes" id="UP000700732"/>
    </source>
</evidence>
<dbReference type="Pfam" id="PF14054">
    <property type="entry name" value="DUF4249"/>
    <property type="match status" value="1"/>
</dbReference>
<accession>A0ABR6WDS8</accession>
<evidence type="ECO:0000313" key="1">
    <source>
        <dbReference type="EMBL" id="MBC3794648.1"/>
    </source>
</evidence>
<proteinExistence type="predicted"/>
<protein>
    <recommendedName>
        <fullName evidence="3">DUF4249 domain-containing protein</fullName>
    </recommendedName>
</protein>
<keyword evidence="2" id="KW-1185">Reference proteome</keyword>
<dbReference type="EMBL" id="VFIA01000053">
    <property type="protein sequence ID" value="MBC3794648.1"/>
    <property type="molecule type" value="Genomic_DNA"/>
</dbReference>
<comment type="caution">
    <text evidence="1">The sequence shown here is derived from an EMBL/GenBank/DDBJ whole genome shotgun (WGS) entry which is preliminary data.</text>
</comment>
<organism evidence="1 2">
    <name type="scientific">Spirosoma utsteinense</name>
    <dbReference type="NCBI Taxonomy" id="2585773"/>
    <lineage>
        <taxon>Bacteria</taxon>
        <taxon>Pseudomonadati</taxon>
        <taxon>Bacteroidota</taxon>
        <taxon>Cytophagia</taxon>
        <taxon>Cytophagales</taxon>
        <taxon>Cytophagaceae</taxon>
        <taxon>Spirosoma</taxon>
    </lineage>
</organism>
<dbReference type="PROSITE" id="PS51257">
    <property type="entry name" value="PROKAR_LIPOPROTEIN"/>
    <property type="match status" value="1"/>
</dbReference>
<sequence length="382" mass="42517">MRLATVGIGCLTGIAFGLVGCVDAYEPDTLNTANVVVVDGWLTDQAEPQVVTLNRSRAEPYTGRFGTLPITDATADVIIDADQVVGLRQTAPGTYQLPEGFRGEIGRRYQLRVALADGTRYVSSAETMQPVPAIGRVSQRFVPLSIPATNPVRRLPANEFFLNTDDPADQANYYRWDWTVWEKQAWCRSCYQGRYTIYDSQNKLIEDCVTDYSVRNYADYYCRTPCWEMLHSTSLNLFADTFTNGGSIQGRRVAQIPYLHYGSCLVEIRQSSLTLEAYQYFQLVENQTQNVGGIADLPPVAPIGNVRNPANEREAVVGYFAVSSVSRVRYWLNRTATNTGPALANTLFEALNARLPEEDGRVTAVCVPGLNRTPIRPEGWPD</sequence>
<gene>
    <name evidence="1" type="ORF">FH603_5178</name>
</gene>
<dbReference type="InterPro" id="IPR025345">
    <property type="entry name" value="DUF4249"/>
</dbReference>
<reference evidence="1 2" key="1">
    <citation type="submission" date="2019-06" db="EMBL/GenBank/DDBJ databases">
        <title>Spirosoma utsteinense sp. nov. isolated from Antarctic ice-free soils.</title>
        <authorList>
            <person name="Tahon G."/>
        </authorList>
    </citation>
    <scope>NUCLEOTIDE SEQUENCE [LARGE SCALE GENOMIC DNA]</scope>
    <source>
        <strain evidence="1 2">LMG 31447</strain>
    </source>
</reference>
<dbReference type="RefSeq" id="WP_186741359.1">
    <property type="nucleotide sequence ID" value="NZ_VFIA01000053.1"/>
</dbReference>